<keyword evidence="3 5" id="KW-0949">S-adenosyl-L-methionine</keyword>
<organism evidence="7 8">
    <name type="scientific">Asticcacaulis benevestitus DSM 16100 = ATCC BAA-896</name>
    <dbReference type="NCBI Taxonomy" id="1121022"/>
    <lineage>
        <taxon>Bacteria</taxon>
        <taxon>Pseudomonadati</taxon>
        <taxon>Pseudomonadota</taxon>
        <taxon>Alphaproteobacteria</taxon>
        <taxon>Caulobacterales</taxon>
        <taxon>Caulobacteraceae</taxon>
        <taxon>Asticcacaulis</taxon>
    </lineage>
</organism>
<evidence type="ECO:0000256" key="3">
    <source>
        <dbReference type="ARBA" id="ARBA00022691"/>
    </source>
</evidence>
<evidence type="ECO:0000256" key="2">
    <source>
        <dbReference type="ARBA" id="ARBA00022679"/>
    </source>
</evidence>
<dbReference type="AlphaFoldDB" id="V4Q181"/>
<keyword evidence="2 5" id="KW-0808">Transferase</keyword>
<feature type="binding site" evidence="5">
    <location>
        <position position="315"/>
    </location>
    <ligand>
        <name>S-adenosyl-L-methionine</name>
        <dbReference type="ChEBI" id="CHEBI:59789"/>
    </ligand>
</feature>
<reference evidence="7 8" key="1">
    <citation type="journal article" date="2014" name="Nature">
        <title>Sequential evolution of bacterial morphology by co-option of a developmental regulator.</title>
        <authorList>
            <person name="Jiang C."/>
            <person name="Brown P.J."/>
            <person name="Ducret A."/>
            <person name="Brun Y.V."/>
        </authorList>
    </citation>
    <scope>NUCLEOTIDE SEQUENCE [LARGE SCALE GENOMIC DNA]</scope>
    <source>
        <strain evidence="7 8">DSM 16100</strain>
    </source>
</reference>
<dbReference type="InterPro" id="IPR001678">
    <property type="entry name" value="MeTrfase_RsmB-F_NOP2_dom"/>
</dbReference>
<dbReference type="OrthoDB" id="9810297at2"/>
<comment type="caution">
    <text evidence="7">The sequence shown here is derived from an EMBL/GenBank/DDBJ whole genome shotgun (WGS) entry which is preliminary data.</text>
</comment>
<dbReference type="GO" id="GO:0001510">
    <property type="term" value="P:RNA methylation"/>
    <property type="evidence" value="ECO:0007669"/>
    <property type="project" value="InterPro"/>
</dbReference>
<evidence type="ECO:0000256" key="4">
    <source>
        <dbReference type="ARBA" id="ARBA00022884"/>
    </source>
</evidence>
<feature type="binding site" evidence="5">
    <location>
        <position position="298"/>
    </location>
    <ligand>
        <name>S-adenosyl-L-methionine</name>
        <dbReference type="ChEBI" id="CHEBI:59789"/>
    </ligand>
</feature>
<keyword evidence="1 5" id="KW-0489">Methyltransferase</keyword>
<accession>V4Q181</accession>
<evidence type="ECO:0000256" key="1">
    <source>
        <dbReference type="ARBA" id="ARBA00022603"/>
    </source>
</evidence>
<evidence type="ECO:0000313" key="7">
    <source>
        <dbReference type="EMBL" id="ESQ94401.1"/>
    </source>
</evidence>
<dbReference type="Proteomes" id="UP000017837">
    <property type="component" value="Unassembled WGS sequence"/>
</dbReference>
<dbReference type="PROSITE" id="PS51686">
    <property type="entry name" value="SAM_MT_RSMB_NOP"/>
    <property type="match status" value="1"/>
</dbReference>
<comment type="caution">
    <text evidence="5">Lacks conserved residue(s) required for the propagation of feature annotation.</text>
</comment>
<dbReference type="Pfam" id="PF22458">
    <property type="entry name" value="RsmF-B_ferredox"/>
    <property type="match status" value="1"/>
</dbReference>
<dbReference type="GO" id="GO:0003723">
    <property type="term" value="F:RNA binding"/>
    <property type="evidence" value="ECO:0007669"/>
    <property type="project" value="UniProtKB-UniRule"/>
</dbReference>
<protein>
    <recommendedName>
        <fullName evidence="6">SAM-dependent MTase RsmB/NOP-type domain-containing protein</fullName>
    </recommendedName>
</protein>
<dbReference type="Gene3D" id="3.40.50.150">
    <property type="entry name" value="Vaccinia Virus protein VP39"/>
    <property type="match status" value="1"/>
</dbReference>
<dbReference type="GO" id="GO:0008173">
    <property type="term" value="F:RNA methyltransferase activity"/>
    <property type="evidence" value="ECO:0007669"/>
    <property type="project" value="InterPro"/>
</dbReference>
<dbReference type="eggNOG" id="COG0144">
    <property type="taxonomic scope" value="Bacteria"/>
</dbReference>
<feature type="active site" description="Nucleophile" evidence="5">
    <location>
        <position position="368"/>
    </location>
</feature>
<dbReference type="PANTHER" id="PTHR22807">
    <property type="entry name" value="NOP2 YEAST -RELATED NOL1/NOP2/FMU SUN DOMAIN-CONTAINING"/>
    <property type="match status" value="1"/>
</dbReference>
<dbReference type="PRINTS" id="PR02008">
    <property type="entry name" value="RCMTFAMILY"/>
</dbReference>
<keyword evidence="8" id="KW-1185">Reference proteome</keyword>
<proteinExistence type="inferred from homology"/>
<dbReference type="STRING" id="1121022.GCA_000376105_00322"/>
<dbReference type="InterPro" id="IPR054728">
    <property type="entry name" value="RsmB-like_ferredoxin"/>
</dbReference>
<evidence type="ECO:0000256" key="5">
    <source>
        <dbReference type="PROSITE-ProRule" id="PRU01023"/>
    </source>
</evidence>
<dbReference type="PANTHER" id="PTHR22807:SF53">
    <property type="entry name" value="RIBOSOMAL RNA SMALL SUBUNIT METHYLTRANSFERASE B-RELATED"/>
    <property type="match status" value="1"/>
</dbReference>
<evidence type="ECO:0000259" key="6">
    <source>
        <dbReference type="PROSITE" id="PS51686"/>
    </source>
</evidence>
<dbReference type="InterPro" id="IPR023267">
    <property type="entry name" value="RCMT"/>
</dbReference>
<dbReference type="PATRIC" id="fig|1121022.4.peg.498"/>
<gene>
    <name evidence="7" type="ORF">ABENE_02525</name>
</gene>
<dbReference type="SUPFAM" id="SSF53335">
    <property type="entry name" value="S-adenosyl-L-methionine-dependent methyltransferases"/>
    <property type="match status" value="1"/>
</dbReference>
<feature type="binding site" evidence="5">
    <location>
        <position position="269"/>
    </location>
    <ligand>
        <name>S-adenosyl-L-methionine</name>
        <dbReference type="ChEBI" id="CHEBI:59789"/>
    </ligand>
</feature>
<feature type="domain" description="SAM-dependent MTase RsmB/NOP-type" evidence="6">
    <location>
        <begin position="150"/>
        <end position="441"/>
    </location>
</feature>
<name>V4Q181_9CAUL</name>
<dbReference type="RefSeq" id="WP_018079999.1">
    <property type="nucleotide sequence ID" value="NZ_AQWM01000001.1"/>
</dbReference>
<evidence type="ECO:0000313" key="8">
    <source>
        <dbReference type="Proteomes" id="UP000017837"/>
    </source>
</evidence>
<dbReference type="EMBL" id="AWGB01000004">
    <property type="protein sequence ID" value="ESQ94401.1"/>
    <property type="molecule type" value="Genomic_DNA"/>
</dbReference>
<dbReference type="Pfam" id="PF01189">
    <property type="entry name" value="Methyltr_RsmB-F"/>
    <property type="match status" value="1"/>
</dbReference>
<dbReference type="InterPro" id="IPR029063">
    <property type="entry name" value="SAM-dependent_MTases_sf"/>
</dbReference>
<comment type="similarity">
    <text evidence="5">Belongs to the class I-like SAM-binding methyltransferase superfamily. RsmB/NOP family.</text>
</comment>
<sequence>MTPAARLQAAADILDQLSGTRATVEAVLKQWGQVNRYAGSKDRRAIADRVYRCLRAKQRLLWAMELTEKSPAQGRALVLASLSLIDAMPIEDIESFFCGEGYGPKPLTAHERERLAVGEGEAPAWVTTGLPEFVVSRFEQQFGKAWSAEATALMMPRAPIDLRVNSAKANRADMMAALEAEGLSPEATPFSKYGVRLRAEPPPNLVKLDIYQSGQVEIQDEGSQLAAFIAGAGLLPGAAKVVDFCAGGGGKTLALAQMMDGNGEIYACDVVEKRLKAIEPRLIRAGATAHFIHFFDPDDVVQLEVLKGADLVLVDAPCSGSGTWRRHPEDAHRLDEAKIEGLHTLQTQILDRAAQCVKVGGRLVYVTCSVLDDENVQTADAFEAMHPNYDALPIHTLLENSTLYIDHAARLNKLAKTGHRLSLTPHTTQTDGFFIAAYTRTQ</sequence>
<keyword evidence="4 5" id="KW-0694">RNA-binding</keyword>
<dbReference type="CDD" id="cd02440">
    <property type="entry name" value="AdoMet_MTases"/>
    <property type="match status" value="1"/>
</dbReference>
<dbReference type="InterPro" id="IPR049560">
    <property type="entry name" value="MeTrfase_RsmB-F_NOP2_cat"/>
</dbReference>